<keyword evidence="4 6" id="KW-1133">Transmembrane helix</keyword>
<name>A0A1Q6DUP9_METT1</name>
<dbReference type="GO" id="GO:0008324">
    <property type="term" value="F:monoatomic cation transmembrane transporter activity"/>
    <property type="evidence" value="ECO:0007669"/>
    <property type="project" value="InterPro"/>
</dbReference>
<dbReference type="InParanoid" id="A0A1Q6DUP9"/>
<dbReference type="STRING" id="1903181.BTN85_0585"/>
<evidence type="ECO:0000256" key="4">
    <source>
        <dbReference type="ARBA" id="ARBA00022989"/>
    </source>
</evidence>
<feature type="transmembrane region" description="Helical" evidence="6">
    <location>
        <begin position="12"/>
        <end position="29"/>
    </location>
</feature>
<evidence type="ECO:0000256" key="1">
    <source>
        <dbReference type="ARBA" id="ARBA00004651"/>
    </source>
</evidence>
<evidence type="ECO:0000313" key="7">
    <source>
        <dbReference type="EMBL" id="OKY78100.1"/>
    </source>
</evidence>
<evidence type="ECO:0000256" key="2">
    <source>
        <dbReference type="ARBA" id="ARBA00022475"/>
    </source>
</evidence>
<evidence type="ECO:0000256" key="5">
    <source>
        <dbReference type="ARBA" id="ARBA00023136"/>
    </source>
</evidence>
<dbReference type="Pfam" id="PF01899">
    <property type="entry name" value="MNHE"/>
    <property type="match status" value="1"/>
</dbReference>
<comment type="subcellular location">
    <subcellularLocation>
        <location evidence="1">Cell membrane</location>
        <topology evidence="1">Multi-pass membrane protein</topology>
    </subcellularLocation>
</comment>
<gene>
    <name evidence="7" type="ORF">BTN85_0585</name>
</gene>
<dbReference type="PIRSF" id="PIRSF019239">
    <property type="entry name" value="MrpE"/>
    <property type="match status" value="1"/>
</dbReference>
<reference evidence="7" key="1">
    <citation type="submission" date="2016-12" db="EMBL/GenBank/DDBJ databases">
        <title>Discovery of methanogenic haloarchaea.</title>
        <authorList>
            <person name="Sorokin D.Y."/>
            <person name="Makarova K.S."/>
            <person name="Abbas B."/>
            <person name="Ferrer M."/>
            <person name="Golyshin P.N."/>
        </authorList>
    </citation>
    <scope>NUCLEOTIDE SEQUENCE [LARGE SCALE GENOMIC DNA]</scope>
    <source>
        <strain evidence="7">HMET1</strain>
    </source>
</reference>
<evidence type="ECO:0000256" key="6">
    <source>
        <dbReference type="SAM" id="Phobius"/>
    </source>
</evidence>
<keyword evidence="2" id="KW-1003">Cell membrane</keyword>
<keyword evidence="8" id="KW-1185">Reference proteome</keyword>
<dbReference type="EMBL" id="MSDW01000001">
    <property type="protein sequence ID" value="OKY78100.1"/>
    <property type="molecule type" value="Genomic_DNA"/>
</dbReference>
<sequence length="169" mass="19522">MTERGILDKRFLFSFLVFLGFWCVLSNVFDIVHLGIGFVFSLVLAYITSPFLIKRESSFASLPREAIRFLWYFWWLLINIVKANIDVAKIVLSPSIRISPRIISYESDLDNDIEKTLFGNSITLTPGTLTVNIEEDIFFVHCLAERHGEEIKKGEMEKRIIDIDIGEEN</sequence>
<dbReference type="GO" id="GO:0005886">
    <property type="term" value="C:plasma membrane"/>
    <property type="evidence" value="ECO:0007669"/>
    <property type="project" value="UniProtKB-SubCell"/>
</dbReference>
<dbReference type="PANTHER" id="PTHR34584">
    <property type="entry name" value="NA(+)/H(+) ANTIPORTER SUBUNIT E1"/>
    <property type="match status" value="1"/>
</dbReference>
<evidence type="ECO:0000313" key="8">
    <source>
        <dbReference type="Proteomes" id="UP000185744"/>
    </source>
</evidence>
<proteinExistence type="predicted"/>
<comment type="caution">
    <text evidence="7">The sequence shown here is derived from an EMBL/GenBank/DDBJ whole genome shotgun (WGS) entry which is preliminary data.</text>
</comment>
<organism evidence="7 8">
    <name type="scientific">Methanohalarchaeum thermophilum</name>
    <dbReference type="NCBI Taxonomy" id="1903181"/>
    <lineage>
        <taxon>Archaea</taxon>
        <taxon>Methanobacteriati</taxon>
        <taxon>Methanobacteriota</taxon>
        <taxon>Methanonatronarchaeia</taxon>
        <taxon>Methanonatronarchaeales</taxon>
        <taxon>Methanonatronarchaeaceae</taxon>
        <taxon>Candidatus Methanohalarchaeum</taxon>
    </lineage>
</organism>
<dbReference type="Proteomes" id="UP000185744">
    <property type="component" value="Unassembled WGS sequence"/>
</dbReference>
<evidence type="ECO:0000256" key="3">
    <source>
        <dbReference type="ARBA" id="ARBA00022692"/>
    </source>
</evidence>
<dbReference type="PANTHER" id="PTHR34584:SF1">
    <property type="entry name" value="NA(+)_H(+) ANTIPORTER SUBUNIT E1"/>
    <property type="match status" value="1"/>
</dbReference>
<dbReference type="InterPro" id="IPR002758">
    <property type="entry name" value="Cation_antiport_E"/>
</dbReference>
<accession>A0A1Q6DUP9</accession>
<feature type="transmembrane region" description="Helical" evidence="6">
    <location>
        <begin position="35"/>
        <end position="53"/>
    </location>
</feature>
<keyword evidence="5 6" id="KW-0472">Membrane</keyword>
<feature type="transmembrane region" description="Helical" evidence="6">
    <location>
        <begin position="65"/>
        <end position="85"/>
    </location>
</feature>
<keyword evidence="3 6" id="KW-0812">Transmembrane</keyword>
<dbReference type="AlphaFoldDB" id="A0A1Q6DUP9"/>
<protein>
    <submittedName>
        <fullName evidence="7">Multisubunit Na+/H+ antiporter MnhE subunit</fullName>
    </submittedName>
</protein>